<feature type="transmembrane region" description="Helical" evidence="5">
    <location>
        <begin position="182"/>
        <end position="203"/>
    </location>
</feature>
<accession>A0ABM1J9S0</accession>
<dbReference type="RefSeq" id="XP_015189210.1">
    <property type="nucleotide sequence ID" value="XM_015333724.1"/>
</dbReference>
<dbReference type="PANTHER" id="PTHR23291">
    <property type="entry name" value="BAX INHIBITOR-RELATED"/>
    <property type="match status" value="1"/>
</dbReference>
<dbReference type="Proteomes" id="UP000694924">
    <property type="component" value="Unplaced"/>
</dbReference>
<feature type="transmembrane region" description="Helical" evidence="5">
    <location>
        <begin position="119"/>
        <end position="137"/>
    </location>
</feature>
<dbReference type="CDD" id="cd10431">
    <property type="entry name" value="GHITM"/>
    <property type="match status" value="1"/>
</dbReference>
<evidence type="ECO:0000256" key="5">
    <source>
        <dbReference type="RuleBase" id="RU004379"/>
    </source>
</evidence>
<keyword evidence="2 5" id="KW-0812">Transmembrane</keyword>
<comment type="subcellular location">
    <subcellularLocation>
        <location evidence="1">Membrane</location>
        <topology evidence="1">Multi-pass membrane protein</topology>
    </subcellularLocation>
</comment>
<organism evidence="6 7">
    <name type="scientific">Polistes dominula</name>
    <name type="common">European paper wasp</name>
    <name type="synonym">Vespa dominula</name>
    <dbReference type="NCBI Taxonomy" id="743375"/>
    <lineage>
        <taxon>Eukaryota</taxon>
        <taxon>Metazoa</taxon>
        <taxon>Ecdysozoa</taxon>
        <taxon>Arthropoda</taxon>
        <taxon>Hexapoda</taxon>
        <taxon>Insecta</taxon>
        <taxon>Pterygota</taxon>
        <taxon>Neoptera</taxon>
        <taxon>Endopterygota</taxon>
        <taxon>Hymenoptera</taxon>
        <taxon>Apocrita</taxon>
        <taxon>Aculeata</taxon>
        <taxon>Vespoidea</taxon>
        <taxon>Vespidae</taxon>
        <taxon>Polistinae</taxon>
        <taxon>Polistini</taxon>
        <taxon>Polistes</taxon>
    </lineage>
</organism>
<keyword evidence="6" id="KW-1185">Reference proteome</keyword>
<name>A0ABM1J9S0_POLDO</name>
<evidence type="ECO:0000256" key="3">
    <source>
        <dbReference type="ARBA" id="ARBA00022989"/>
    </source>
</evidence>
<dbReference type="InterPro" id="IPR035871">
    <property type="entry name" value="GHITM"/>
</dbReference>
<protein>
    <submittedName>
        <fullName evidence="7 8">Growth hormone-inducible transmembrane protein-like</fullName>
    </submittedName>
</protein>
<dbReference type="Pfam" id="PF01027">
    <property type="entry name" value="Bax1-I"/>
    <property type="match status" value="1"/>
</dbReference>
<dbReference type="RefSeq" id="XP_015189208.1">
    <property type="nucleotide sequence ID" value="XM_015333722.1"/>
</dbReference>
<evidence type="ECO:0000256" key="2">
    <source>
        <dbReference type="ARBA" id="ARBA00022692"/>
    </source>
</evidence>
<evidence type="ECO:0000256" key="1">
    <source>
        <dbReference type="ARBA" id="ARBA00004141"/>
    </source>
</evidence>
<proteinExistence type="inferred from homology"/>
<sequence length="339" mass="36570">MMLVRVCRAGISPTIVNLMKTPITPKPILKQIQPSRLFANDGRTAFTRSARKEKTITERLSQPATEKPFLVGKAVIAGASAFGLGALCYYGLGLDSRPGAIDKVHFWPEYVKERIRTTYMYFGGSIVLTAASAALCFRSPAVMRIVTKQGWMAVVGTIAAMIGSSILVRSIPYKEGFGAKQLAWMGHAGLMGAVIAPICFLGGPLLTRAALYTAGVIGGLSTVAMCAPSDKFLKMAGPLSIGLGVVLVSSLGSIFLPPTTALGTSLYTLSVYGGVVLFSMFLLYDTQKIVKQAEQYPMYYNQSVKQYDPINNAISIYLDAMNIFLNMIHILSHSSSNRK</sequence>
<dbReference type="PANTHER" id="PTHR23291:SF112">
    <property type="entry name" value="GROWTH HORMONE-INDUCIBLE TRANSMEMBRANE PROTEIN"/>
    <property type="match status" value="1"/>
</dbReference>
<keyword evidence="4 5" id="KW-0472">Membrane</keyword>
<keyword evidence="3 5" id="KW-1133">Transmembrane helix</keyword>
<dbReference type="GeneID" id="107073189"/>
<dbReference type="InterPro" id="IPR006214">
    <property type="entry name" value="Bax_inhibitor_1-related"/>
</dbReference>
<feature type="transmembrane region" description="Helical" evidence="5">
    <location>
        <begin position="239"/>
        <end position="258"/>
    </location>
</feature>
<evidence type="ECO:0000313" key="6">
    <source>
        <dbReference type="Proteomes" id="UP000694924"/>
    </source>
</evidence>
<evidence type="ECO:0000313" key="7">
    <source>
        <dbReference type="RefSeq" id="XP_015189208.1"/>
    </source>
</evidence>
<feature type="transmembrane region" description="Helical" evidence="5">
    <location>
        <begin position="149"/>
        <end position="170"/>
    </location>
</feature>
<reference evidence="7 8" key="1">
    <citation type="submission" date="2025-05" db="UniProtKB">
        <authorList>
            <consortium name="RefSeq"/>
        </authorList>
    </citation>
    <scope>IDENTIFICATION</scope>
    <source>
        <tissue evidence="7 8">Whole body</tissue>
    </source>
</reference>
<gene>
    <name evidence="7 8" type="primary">LOC107073189</name>
</gene>
<comment type="similarity">
    <text evidence="5">Belongs to the BI1 family.</text>
</comment>
<feature type="transmembrane region" description="Helical" evidence="5">
    <location>
        <begin position="70"/>
        <end position="92"/>
    </location>
</feature>
<feature type="transmembrane region" description="Helical" evidence="5">
    <location>
        <begin position="264"/>
        <end position="284"/>
    </location>
</feature>
<evidence type="ECO:0000256" key="4">
    <source>
        <dbReference type="ARBA" id="ARBA00023136"/>
    </source>
</evidence>
<evidence type="ECO:0000313" key="8">
    <source>
        <dbReference type="RefSeq" id="XP_015189210.1"/>
    </source>
</evidence>